<protein>
    <submittedName>
        <fullName evidence="7">Cytochrome P450-dit2</fullName>
    </submittedName>
</protein>
<feature type="binding site" description="axial binding residue" evidence="5">
    <location>
        <position position="258"/>
    </location>
    <ligand>
        <name>heme</name>
        <dbReference type="ChEBI" id="CHEBI:30413"/>
    </ligand>
    <ligandPart>
        <name>Fe</name>
        <dbReference type="ChEBI" id="CHEBI:18248"/>
    </ligandPart>
</feature>
<dbReference type="InterPro" id="IPR002401">
    <property type="entry name" value="Cyt_P450_E_grp-I"/>
</dbReference>
<comment type="similarity">
    <text evidence="2 6">Belongs to the cytochrome P450 family.</text>
</comment>
<comment type="cofactor">
    <cofactor evidence="1 5">
        <name>heme</name>
        <dbReference type="ChEBI" id="CHEBI:30413"/>
    </cofactor>
</comment>
<dbReference type="PANTHER" id="PTHR24305:SF166">
    <property type="entry name" value="CYTOCHROME P450 12A4, MITOCHONDRIAL-RELATED"/>
    <property type="match status" value="1"/>
</dbReference>
<accession>A0A367IQN8</accession>
<dbReference type="InterPro" id="IPR001128">
    <property type="entry name" value="Cyt_P450"/>
</dbReference>
<dbReference type="AlphaFoldDB" id="A0A367IQN8"/>
<evidence type="ECO:0000256" key="3">
    <source>
        <dbReference type="ARBA" id="ARBA00022723"/>
    </source>
</evidence>
<name>A0A367IQN8_RHIST</name>
<proteinExistence type="inferred from homology"/>
<dbReference type="PRINTS" id="PR00385">
    <property type="entry name" value="P450"/>
</dbReference>
<evidence type="ECO:0000256" key="2">
    <source>
        <dbReference type="ARBA" id="ARBA00010617"/>
    </source>
</evidence>
<dbReference type="STRING" id="4846.A0A367IQN8"/>
<evidence type="ECO:0000313" key="8">
    <source>
        <dbReference type="Proteomes" id="UP000253551"/>
    </source>
</evidence>
<evidence type="ECO:0000256" key="6">
    <source>
        <dbReference type="RuleBase" id="RU000461"/>
    </source>
</evidence>
<keyword evidence="5 6" id="KW-0349">Heme</keyword>
<dbReference type="SUPFAM" id="SSF48264">
    <property type="entry name" value="Cytochrome P450"/>
    <property type="match status" value="1"/>
</dbReference>
<dbReference type="EMBL" id="PJQM01006255">
    <property type="protein sequence ID" value="RCH79975.1"/>
    <property type="molecule type" value="Genomic_DNA"/>
</dbReference>
<dbReference type="GO" id="GO:0020037">
    <property type="term" value="F:heme binding"/>
    <property type="evidence" value="ECO:0007669"/>
    <property type="project" value="InterPro"/>
</dbReference>
<keyword evidence="4 5" id="KW-0408">Iron</keyword>
<evidence type="ECO:0000256" key="1">
    <source>
        <dbReference type="ARBA" id="ARBA00001971"/>
    </source>
</evidence>
<dbReference type="PRINTS" id="PR00463">
    <property type="entry name" value="EP450I"/>
</dbReference>
<dbReference type="Pfam" id="PF00067">
    <property type="entry name" value="p450"/>
    <property type="match status" value="1"/>
</dbReference>
<dbReference type="OrthoDB" id="1470350at2759"/>
<dbReference type="Proteomes" id="UP000253551">
    <property type="component" value="Unassembled WGS sequence"/>
</dbReference>
<keyword evidence="6" id="KW-0503">Monooxygenase</keyword>
<dbReference type="InterPro" id="IPR036396">
    <property type="entry name" value="Cyt_P450_sf"/>
</dbReference>
<reference evidence="7 8" key="1">
    <citation type="journal article" date="2018" name="G3 (Bethesda)">
        <title>Phylogenetic and Phylogenomic Definition of Rhizopus Species.</title>
        <authorList>
            <person name="Gryganskyi A.P."/>
            <person name="Golan J."/>
            <person name="Dolatabadi S."/>
            <person name="Mondo S."/>
            <person name="Robb S."/>
            <person name="Idnurm A."/>
            <person name="Muszewska A."/>
            <person name="Steczkiewicz K."/>
            <person name="Masonjones S."/>
            <person name="Liao H.L."/>
            <person name="Gajdeczka M.T."/>
            <person name="Anike F."/>
            <person name="Vuek A."/>
            <person name="Anishchenko I.M."/>
            <person name="Voigt K."/>
            <person name="de Hoog G.S."/>
            <person name="Smith M.E."/>
            <person name="Heitman J."/>
            <person name="Vilgalys R."/>
            <person name="Stajich J.E."/>
        </authorList>
    </citation>
    <scope>NUCLEOTIDE SEQUENCE [LARGE SCALE GENOMIC DNA]</scope>
    <source>
        <strain evidence="7 8">LSU 92-RS-03</strain>
    </source>
</reference>
<evidence type="ECO:0000256" key="5">
    <source>
        <dbReference type="PIRSR" id="PIRSR602401-1"/>
    </source>
</evidence>
<dbReference type="PANTHER" id="PTHR24305">
    <property type="entry name" value="CYTOCHROME P450"/>
    <property type="match status" value="1"/>
</dbReference>
<feature type="non-terminal residue" evidence="7">
    <location>
        <position position="1"/>
    </location>
</feature>
<comment type="caution">
    <text evidence="7">The sequence shown here is derived from an EMBL/GenBank/DDBJ whole genome shotgun (WGS) entry which is preliminary data.</text>
</comment>
<organism evidence="7 8">
    <name type="scientific">Rhizopus stolonifer</name>
    <name type="common">Rhizopus nigricans</name>
    <dbReference type="NCBI Taxonomy" id="4846"/>
    <lineage>
        <taxon>Eukaryota</taxon>
        <taxon>Fungi</taxon>
        <taxon>Fungi incertae sedis</taxon>
        <taxon>Mucoromycota</taxon>
        <taxon>Mucoromycotina</taxon>
        <taxon>Mucoromycetes</taxon>
        <taxon>Mucorales</taxon>
        <taxon>Mucorineae</taxon>
        <taxon>Rhizopodaceae</taxon>
        <taxon>Rhizopus</taxon>
    </lineage>
</organism>
<dbReference type="GO" id="GO:0004497">
    <property type="term" value="F:monooxygenase activity"/>
    <property type="evidence" value="ECO:0007669"/>
    <property type="project" value="UniProtKB-KW"/>
</dbReference>
<keyword evidence="6" id="KW-0560">Oxidoreductase</keyword>
<dbReference type="PROSITE" id="PS00086">
    <property type="entry name" value="CYTOCHROME_P450"/>
    <property type="match status" value="1"/>
</dbReference>
<dbReference type="GO" id="GO:0016705">
    <property type="term" value="F:oxidoreductase activity, acting on paired donors, with incorporation or reduction of molecular oxygen"/>
    <property type="evidence" value="ECO:0007669"/>
    <property type="project" value="InterPro"/>
</dbReference>
<keyword evidence="8" id="KW-1185">Reference proteome</keyword>
<sequence length="314" mass="36315">FDFQTLNGDPENWASTYNVVTDSLFDPFSSVLTYFEQFLIYVYPKRRRSAEAVIKLNKKFDQLTEQKRANIRNGIFSQKPDNEKDLLTLMLEGEKDGQALISNEELRHNMAVFFVAGHDTTANTLSFCLYHIAKDKRIQQKLRKEILDILGDEPIDIEPTLEELKQMKYMNLVLKENLRMNNTFDLLFPRQVSKDTSLAGTFIPKGTTLAIDACAIHRDARNWKNPGEFLPERFDEGGDQEGHEGLTWVPFGNGSRQCIGMNFSLTEQRLTLAMLLRKYEVDVPKDSIHYDRIVYDRPVSASPLSLELKFKKRY</sequence>
<evidence type="ECO:0000256" key="4">
    <source>
        <dbReference type="ARBA" id="ARBA00023004"/>
    </source>
</evidence>
<dbReference type="Gene3D" id="1.10.630.10">
    <property type="entry name" value="Cytochrome P450"/>
    <property type="match status" value="1"/>
</dbReference>
<gene>
    <name evidence="7" type="primary">DIT2_3</name>
    <name evidence="7" type="ORF">CU098_006106</name>
</gene>
<dbReference type="InterPro" id="IPR050121">
    <property type="entry name" value="Cytochrome_P450_monoxygenase"/>
</dbReference>
<keyword evidence="3 5" id="KW-0479">Metal-binding</keyword>
<dbReference type="InterPro" id="IPR017972">
    <property type="entry name" value="Cyt_P450_CS"/>
</dbReference>
<evidence type="ECO:0000313" key="7">
    <source>
        <dbReference type="EMBL" id="RCH79975.1"/>
    </source>
</evidence>
<dbReference type="GO" id="GO:0005506">
    <property type="term" value="F:iron ion binding"/>
    <property type="evidence" value="ECO:0007669"/>
    <property type="project" value="InterPro"/>
</dbReference>